<reference evidence="4 5" key="1">
    <citation type="submission" date="2018-12" db="EMBL/GenBank/DDBJ databases">
        <title>Genome sequencing of Prevotella sp. KCOM 3155 (= JS262).</title>
        <authorList>
            <person name="Kook J.-K."/>
            <person name="Park S.-N."/>
            <person name="Lim Y.K."/>
        </authorList>
    </citation>
    <scope>NUCLEOTIDE SEQUENCE [LARGE SCALE GENOMIC DNA]</scope>
    <source>
        <strain evidence="4 5">KCOM 3155</strain>
    </source>
</reference>
<keyword evidence="2" id="KW-0472">Membrane</keyword>
<proteinExistence type="predicted"/>
<dbReference type="GO" id="GO:0015159">
    <property type="term" value="F:polysaccharide transmembrane transporter activity"/>
    <property type="evidence" value="ECO:0007669"/>
    <property type="project" value="InterPro"/>
</dbReference>
<dbReference type="InterPro" id="IPR003715">
    <property type="entry name" value="Poly_export_N"/>
</dbReference>
<dbReference type="InterPro" id="IPR049712">
    <property type="entry name" value="Poly_export"/>
</dbReference>
<accession>A0A3S0PA54</accession>
<keyword evidence="2" id="KW-1133">Transmembrane helix</keyword>
<dbReference type="RefSeq" id="WP_126678186.1">
    <property type="nucleotide sequence ID" value="NZ_CAUTUZ010000009.1"/>
</dbReference>
<dbReference type="Pfam" id="PF02563">
    <property type="entry name" value="Poly_export"/>
    <property type="match status" value="1"/>
</dbReference>
<dbReference type="PANTHER" id="PTHR33619:SF3">
    <property type="entry name" value="POLYSACCHARIDE EXPORT PROTEIN GFCE-RELATED"/>
    <property type="match status" value="1"/>
</dbReference>
<keyword evidence="1" id="KW-0732">Signal</keyword>
<dbReference type="EMBL" id="RYYU01000001">
    <property type="protein sequence ID" value="RUL59022.1"/>
    <property type="molecule type" value="Genomic_DNA"/>
</dbReference>
<comment type="caution">
    <text evidence="4">The sequence shown here is derived from an EMBL/GenBank/DDBJ whole genome shotgun (WGS) entry which is preliminary data.</text>
</comment>
<gene>
    <name evidence="4" type="ORF">EHV08_04040</name>
</gene>
<evidence type="ECO:0000313" key="4">
    <source>
        <dbReference type="EMBL" id="RUL59022.1"/>
    </source>
</evidence>
<dbReference type="PROSITE" id="PS51257">
    <property type="entry name" value="PROKAR_LIPOPROTEIN"/>
    <property type="match status" value="1"/>
</dbReference>
<feature type="domain" description="Polysaccharide export protein N-terminal" evidence="3">
    <location>
        <begin position="45"/>
        <end position="140"/>
    </location>
</feature>
<feature type="transmembrane region" description="Helical" evidence="2">
    <location>
        <begin position="240"/>
        <end position="259"/>
    </location>
</feature>
<keyword evidence="5" id="KW-1185">Reference proteome</keyword>
<evidence type="ECO:0000313" key="5">
    <source>
        <dbReference type="Proteomes" id="UP000278983"/>
    </source>
</evidence>
<name>A0A3S0PA54_9BACT</name>
<evidence type="ECO:0000256" key="2">
    <source>
        <dbReference type="SAM" id="Phobius"/>
    </source>
</evidence>
<dbReference type="Gene3D" id="3.30.1950.10">
    <property type="entry name" value="wza like domain"/>
    <property type="match status" value="1"/>
</dbReference>
<sequence length="261" mass="29283">MKRIILPVVVMTLMVLFGSCGSTKNIVYFQGADTTDLSGSRWLYEARIMPKDLINIRVNTSDPDAAKPFNRDSENGNVYGVPNEARIYGYLVDNQGNINFPMVGTIHVEGLTTKECEDLILSLIRPYMAVKEKPIVTVRMTSYHVTIIGETGSRIVPVTTEKMSIVEAIASAGDLTLYGRRDNILLVREDKNGQKSTHRLDISKADIFNSPYYYLQQNDIIYIEPNKSKINRQAINNNSIWLTTATMLVSLSSVIITLIKK</sequence>
<dbReference type="OrthoDB" id="662756at2"/>
<evidence type="ECO:0000259" key="3">
    <source>
        <dbReference type="Pfam" id="PF02563"/>
    </source>
</evidence>
<evidence type="ECO:0000256" key="1">
    <source>
        <dbReference type="ARBA" id="ARBA00022729"/>
    </source>
</evidence>
<dbReference type="PANTHER" id="PTHR33619">
    <property type="entry name" value="POLYSACCHARIDE EXPORT PROTEIN GFCE-RELATED"/>
    <property type="match status" value="1"/>
</dbReference>
<dbReference type="Gene3D" id="3.10.560.10">
    <property type="entry name" value="Outer membrane lipoprotein wza domain like"/>
    <property type="match status" value="1"/>
</dbReference>
<keyword evidence="2" id="KW-0812">Transmembrane</keyword>
<organism evidence="4 5">
    <name type="scientific">Prevotella koreensis</name>
    <dbReference type="NCBI Taxonomy" id="2490854"/>
    <lineage>
        <taxon>Bacteria</taxon>
        <taxon>Pseudomonadati</taxon>
        <taxon>Bacteroidota</taxon>
        <taxon>Bacteroidia</taxon>
        <taxon>Bacteroidales</taxon>
        <taxon>Prevotellaceae</taxon>
        <taxon>Prevotella</taxon>
    </lineage>
</organism>
<protein>
    <submittedName>
        <fullName evidence="4">Polysaccharide export protein</fullName>
    </submittedName>
</protein>
<dbReference type="AlphaFoldDB" id="A0A3S0PA54"/>
<dbReference type="Proteomes" id="UP000278983">
    <property type="component" value="Unassembled WGS sequence"/>
</dbReference>